<dbReference type="EMBL" id="MU274366">
    <property type="protein sequence ID" value="KAI0026588.1"/>
    <property type="molecule type" value="Genomic_DNA"/>
</dbReference>
<sequence length="386" mass="42674">MDVQIKADVHPSTAIAEMEAHFRHLSELEVEIPDFIQGMMLLSRLPPSYSITISIFSIGAMADSHENINFSKVREMVISNYETRNPDKGKGKNGASANKATAIKCKRDQGKPKFAQQQQQPQHQSGSSESSSTDNKDKGKTKCGGGKGKDKSDKAHTAGETSHVANMALTSAVRNKRMHRPVTQPPSTCFRTTSPDLTRAIRLRCEIGVTVTVENLWELLDVINRDTPVDPLSSEEHETAHQLMKEINTFRPPLANRILERHTSSPLAVSNGGIFDDDLVEEIERQPKCRRTPDFGHVPPDSEQRGDEANPPTLSDSNPVGLFRMPLGSTPGTPISLGNEEQDEWIRLCEEAGNDMEILYTDGSYGWGGTDEPNALFRDDVPMNML</sequence>
<evidence type="ECO:0000313" key="1">
    <source>
        <dbReference type="EMBL" id="KAI0026588.1"/>
    </source>
</evidence>
<evidence type="ECO:0000313" key="2">
    <source>
        <dbReference type="Proteomes" id="UP000814128"/>
    </source>
</evidence>
<comment type="caution">
    <text evidence="1">The sequence shown here is derived from an EMBL/GenBank/DDBJ whole genome shotgun (WGS) entry which is preliminary data.</text>
</comment>
<protein>
    <submittedName>
        <fullName evidence="1">Uncharacterized protein</fullName>
    </submittedName>
</protein>
<keyword evidence="2" id="KW-1185">Reference proteome</keyword>
<accession>A0ACB8Q4J1</accession>
<proteinExistence type="predicted"/>
<dbReference type="Proteomes" id="UP000814128">
    <property type="component" value="Unassembled WGS sequence"/>
</dbReference>
<reference evidence="1" key="2">
    <citation type="journal article" date="2022" name="New Phytol.">
        <title>Evolutionary transition to the ectomycorrhizal habit in the genomes of a hyperdiverse lineage of mushroom-forming fungi.</title>
        <authorList>
            <person name="Looney B."/>
            <person name="Miyauchi S."/>
            <person name="Morin E."/>
            <person name="Drula E."/>
            <person name="Courty P.E."/>
            <person name="Kohler A."/>
            <person name="Kuo A."/>
            <person name="LaButti K."/>
            <person name="Pangilinan J."/>
            <person name="Lipzen A."/>
            <person name="Riley R."/>
            <person name="Andreopoulos W."/>
            <person name="He G."/>
            <person name="Johnson J."/>
            <person name="Nolan M."/>
            <person name="Tritt A."/>
            <person name="Barry K.W."/>
            <person name="Grigoriev I.V."/>
            <person name="Nagy L.G."/>
            <person name="Hibbett D."/>
            <person name="Henrissat B."/>
            <person name="Matheny P.B."/>
            <person name="Labbe J."/>
            <person name="Martin F.M."/>
        </authorList>
    </citation>
    <scope>NUCLEOTIDE SEQUENCE</scope>
    <source>
        <strain evidence="1">EC-137</strain>
    </source>
</reference>
<organism evidence="1 2">
    <name type="scientific">Vararia minispora EC-137</name>
    <dbReference type="NCBI Taxonomy" id="1314806"/>
    <lineage>
        <taxon>Eukaryota</taxon>
        <taxon>Fungi</taxon>
        <taxon>Dikarya</taxon>
        <taxon>Basidiomycota</taxon>
        <taxon>Agaricomycotina</taxon>
        <taxon>Agaricomycetes</taxon>
        <taxon>Russulales</taxon>
        <taxon>Lachnocladiaceae</taxon>
        <taxon>Vararia</taxon>
    </lineage>
</organism>
<reference evidence="1" key="1">
    <citation type="submission" date="2021-02" db="EMBL/GenBank/DDBJ databases">
        <authorList>
            <consortium name="DOE Joint Genome Institute"/>
            <person name="Ahrendt S."/>
            <person name="Looney B.P."/>
            <person name="Miyauchi S."/>
            <person name="Morin E."/>
            <person name="Drula E."/>
            <person name="Courty P.E."/>
            <person name="Chicoki N."/>
            <person name="Fauchery L."/>
            <person name="Kohler A."/>
            <person name="Kuo A."/>
            <person name="Labutti K."/>
            <person name="Pangilinan J."/>
            <person name="Lipzen A."/>
            <person name="Riley R."/>
            <person name="Andreopoulos W."/>
            <person name="He G."/>
            <person name="Johnson J."/>
            <person name="Barry K.W."/>
            <person name="Grigoriev I.V."/>
            <person name="Nagy L."/>
            <person name="Hibbett D."/>
            <person name="Henrissat B."/>
            <person name="Matheny P.B."/>
            <person name="Labbe J."/>
            <person name="Martin F."/>
        </authorList>
    </citation>
    <scope>NUCLEOTIDE SEQUENCE</scope>
    <source>
        <strain evidence="1">EC-137</strain>
    </source>
</reference>
<gene>
    <name evidence="1" type="ORF">K488DRAFT_92266</name>
</gene>
<name>A0ACB8Q4J1_9AGAM</name>